<feature type="transmembrane region" description="Helical" evidence="6">
    <location>
        <begin position="12"/>
        <end position="30"/>
    </location>
</feature>
<dbReference type="InterPro" id="IPR009436">
    <property type="entry name" value="AGTRAP"/>
</dbReference>
<keyword evidence="3 6" id="KW-1133">Transmembrane helix</keyword>
<evidence type="ECO:0000256" key="6">
    <source>
        <dbReference type="SAM" id="Phobius"/>
    </source>
</evidence>
<evidence type="ECO:0000256" key="1">
    <source>
        <dbReference type="ARBA" id="ARBA00004141"/>
    </source>
</evidence>
<feature type="transmembrane region" description="Helical" evidence="6">
    <location>
        <begin position="36"/>
        <end position="53"/>
    </location>
</feature>
<evidence type="ECO:0000256" key="2">
    <source>
        <dbReference type="ARBA" id="ARBA00022692"/>
    </source>
</evidence>
<comment type="subcellular location">
    <subcellularLocation>
        <location evidence="1">Membrane</location>
        <topology evidence="1">Multi-pass membrane protein</topology>
    </subcellularLocation>
</comment>
<protein>
    <submittedName>
        <fullName evidence="7">Putative angiotensin ii</fullName>
    </submittedName>
</protein>
<feature type="transmembrane region" description="Helical" evidence="6">
    <location>
        <begin position="90"/>
        <end position="110"/>
    </location>
</feature>
<keyword evidence="2 6" id="KW-0812">Transmembrane</keyword>
<accession>U5EU28</accession>
<dbReference type="SMART" id="SM00805">
    <property type="entry name" value="AGTRAP"/>
    <property type="match status" value="1"/>
</dbReference>
<proteinExistence type="evidence at transcript level"/>
<feature type="non-terminal residue" evidence="7">
    <location>
        <position position="154"/>
    </location>
</feature>
<evidence type="ECO:0000256" key="4">
    <source>
        <dbReference type="ARBA" id="ARBA00023136"/>
    </source>
</evidence>
<organism evidence="7">
    <name type="scientific">Corethrella appendiculata</name>
    <dbReference type="NCBI Taxonomy" id="1370023"/>
    <lineage>
        <taxon>Eukaryota</taxon>
        <taxon>Metazoa</taxon>
        <taxon>Ecdysozoa</taxon>
        <taxon>Arthropoda</taxon>
        <taxon>Hexapoda</taxon>
        <taxon>Insecta</taxon>
        <taxon>Pterygota</taxon>
        <taxon>Neoptera</taxon>
        <taxon>Endopterygota</taxon>
        <taxon>Diptera</taxon>
        <taxon>Nematocera</taxon>
        <taxon>Culicoidea</taxon>
        <taxon>Chaoboridae</taxon>
        <taxon>Corethrella</taxon>
    </lineage>
</organism>
<evidence type="ECO:0000256" key="3">
    <source>
        <dbReference type="ARBA" id="ARBA00022989"/>
    </source>
</evidence>
<dbReference type="EMBL" id="GANO01002506">
    <property type="protein sequence ID" value="JAB57365.1"/>
    <property type="molecule type" value="mRNA"/>
</dbReference>
<feature type="region of interest" description="Disordered" evidence="5">
    <location>
        <begin position="132"/>
        <end position="154"/>
    </location>
</feature>
<evidence type="ECO:0000256" key="5">
    <source>
        <dbReference type="SAM" id="MobiDB-lite"/>
    </source>
</evidence>
<keyword evidence="4 6" id="KW-0472">Membrane</keyword>
<name>U5EU28_9DIPT</name>
<dbReference type="AlphaFoldDB" id="U5EU28"/>
<feature type="transmembrane region" description="Helical" evidence="6">
    <location>
        <begin position="65"/>
        <end position="84"/>
    </location>
</feature>
<dbReference type="Pfam" id="PF06396">
    <property type="entry name" value="AGTRAP"/>
    <property type="match status" value="1"/>
</dbReference>
<dbReference type="GO" id="GO:0038166">
    <property type="term" value="P:angiotensin-activated signaling pathway"/>
    <property type="evidence" value="ECO:0007669"/>
    <property type="project" value="InterPro"/>
</dbReference>
<evidence type="ECO:0000313" key="7">
    <source>
        <dbReference type="EMBL" id="JAB57365.1"/>
    </source>
</evidence>
<dbReference type="PANTHER" id="PTHR16521:SF3">
    <property type="entry name" value="TYPE-1 ANGIOTENSIN II RECEPTOR-ASSOCIATED PROTEIN"/>
    <property type="match status" value="1"/>
</dbReference>
<sequence>MDIQNLLNTPLVRVKLITFVHFVVIVFALLGHWLAPAYVFYNLLFIASLFWTIHAKESIDAAHTAVFINAASIFFDIISIAFDFPSHGGIFSVIFAIVNLVLRPFSLIMLSRELSDRGGSIMATNSSLFTGGASNNEHSPYEDIDRPNNATSPG</sequence>
<reference evidence="7" key="1">
    <citation type="journal article" date="2014" name="Insect Biochem. Mol. Biol.">
        <title>An insight into the sialome of the frog biting fly, Corethrella appendiculata.</title>
        <authorList>
            <person name="Ribeiro J.M.C."/>
            <person name="Chagas A.C."/>
            <person name="Pham V.M."/>
            <person name="Lounibos L.P."/>
            <person name="Calvo E."/>
        </authorList>
    </citation>
    <scope>NUCLEOTIDE SEQUENCE</scope>
    <source>
        <tissue evidence="7">Salivary glands</tissue>
    </source>
</reference>
<dbReference type="GO" id="GO:0005886">
    <property type="term" value="C:plasma membrane"/>
    <property type="evidence" value="ECO:0007669"/>
    <property type="project" value="TreeGrafter"/>
</dbReference>
<dbReference type="PANTHER" id="PTHR16521">
    <property type="entry name" value="TYPE-1 ANGIOTENSIN II RECEPTOR-ASSOCIATED PROTEIN"/>
    <property type="match status" value="1"/>
</dbReference>